<feature type="transmembrane region" description="Helical" evidence="1">
    <location>
        <begin position="158"/>
        <end position="181"/>
    </location>
</feature>
<keyword evidence="4" id="KW-1185">Reference proteome</keyword>
<feature type="transmembrane region" description="Helical" evidence="1">
    <location>
        <begin position="58"/>
        <end position="78"/>
    </location>
</feature>
<reference evidence="3" key="1">
    <citation type="submission" date="2021-02" db="EMBL/GenBank/DDBJ databases">
        <authorList>
            <person name="Palmer J.M."/>
        </authorList>
    </citation>
    <scope>NUCLEOTIDE SEQUENCE</scope>
    <source>
        <strain evidence="3">SCRP23</strain>
    </source>
</reference>
<evidence type="ECO:0000259" key="2">
    <source>
        <dbReference type="Pfam" id="PF00884"/>
    </source>
</evidence>
<dbReference type="Proteomes" id="UP000693981">
    <property type="component" value="Unassembled WGS sequence"/>
</dbReference>
<keyword evidence="1" id="KW-0472">Membrane</keyword>
<dbReference type="Pfam" id="PF00884">
    <property type="entry name" value="Sulfatase"/>
    <property type="match status" value="1"/>
</dbReference>
<dbReference type="EMBL" id="JAGDFL010000136">
    <property type="protein sequence ID" value="KAG7396857.1"/>
    <property type="molecule type" value="Genomic_DNA"/>
</dbReference>
<protein>
    <recommendedName>
        <fullName evidence="2">Sulfatase N-terminal domain-containing protein</fullName>
    </recommendedName>
</protein>
<evidence type="ECO:0000256" key="1">
    <source>
        <dbReference type="SAM" id="Phobius"/>
    </source>
</evidence>
<dbReference type="CDD" id="cd16015">
    <property type="entry name" value="LTA_synthase"/>
    <property type="match status" value="1"/>
</dbReference>
<accession>A0A8T1WSP5</accession>
<feature type="transmembrane region" description="Helical" evidence="1">
    <location>
        <begin position="348"/>
        <end position="367"/>
    </location>
</feature>
<keyword evidence="1" id="KW-1133">Transmembrane helix</keyword>
<evidence type="ECO:0000313" key="4">
    <source>
        <dbReference type="Proteomes" id="UP000693981"/>
    </source>
</evidence>
<gene>
    <name evidence="3" type="ORF">PHYBOEH_001614</name>
</gene>
<dbReference type="PANTHER" id="PTHR43751:SF3">
    <property type="entry name" value="SULFATASE N-TERMINAL DOMAIN-CONTAINING PROTEIN"/>
    <property type="match status" value="1"/>
</dbReference>
<proteinExistence type="predicted"/>
<dbReference type="InterPro" id="IPR000917">
    <property type="entry name" value="Sulfatase_N"/>
</dbReference>
<dbReference type="InterPro" id="IPR052701">
    <property type="entry name" value="GAG_Ulvan_Degrading_Sulfatases"/>
</dbReference>
<dbReference type="PANTHER" id="PTHR43751">
    <property type="entry name" value="SULFATASE"/>
    <property type="match status" value="1"/>
</dbReference>
<evidence type="ECO:0000313" key="3">
    <source>
        <dbReference type="EMBL" id="KAG7396857.1"/>
    </source>
</evidence>
<name>A0A8T1WSP5_9STRA</name>
<comment type="caution">
    <text evidence="3">The sequence shown here is derived from an EMBL/GenBank/DDBJ whole genome shotgun (WGS) entry which is preliminary data.</text>
</comment>
<dbReference type="AlphaFoldDB" id="A0A8T1WSP5"/>
<feature type="domain" description="Sulfatase N-terminal" evidence="2">
    <location>
        <begin position="453"/>
        <end position="732"/>
    </location>
</feature>
<sequence length="892" mass="100487">MMRTCASSPAVAAVTVEPPIRDKISSSAPKEDRAARIWLKPRELLQLVQYSKLWSYPWLGWVFVYVVVLLFFFVYRCVGLSALIKMYGAEEDRTAGLKLSALGLGMLEDLVCATFLVAALWLIDFVLSRTLGVGSSATDSMTIQTFVKWKRQQIVRRVVTFVTSFLLFLAMTIPFAADILLVRLRSMRFTFEIVAMAIDERDMISSISISNSEYREAYLAGAILFLISALFAAVRTWTSWADLMRWNPARTVLNIVSLPFRSKKDEELWTPKEDPEASDSCDDDKERLLESGKPIQYAQTVTPKRVSCIVPRPITADEPTATNATSSQGTVMERVTFWLKSVDWPLRALQLVIAVLALVILPVIVLATSQACSPLVANVGMNTTLNELFMRALRVTEDGFMPVVANGKIERASAYIHKTENYELSAGDSLFRKTTGFQGDLAFNVTVDDTNPPNVVVIAVESFRFHDSHYLVGNEDPSNLFKGWNGTVVPNFDKWAKRGIAFPNLWSSWKTSRSVASLIYGQIPYDSTEMTDMKGGREDVELAGMPQFFKAKGYETFFTTGCQTVYDEWGIFLPAHGFDTLWGRDEFKKLAQSDLGISKGDWKGQARREFNWGVHDDVSFALLGDLLINKTKDQADRVAAGESKQPLFLTHYTISSHVSYQARPTWYADDEKPDFSALYEDEDYADNVKAYAEIRYFTDMELGKFMDRMETEGILNDTIVLIVGDHGQAPELGNDTPQLRDLSCTRVAGALIAEGRLGEYAGLKIEDAVEQYDMLNTLADITGVPNDGFYQDGVGRSLKRNVTFGERVVYSNNPNVKNSIVRGHERLRYDRSTSPVLLHNAYTDHDMKNDLFPELTTEKQNQWLELRDQGRQVTAYYKKRWEGKCLLAATCE</sequence>
<feature type="transmembrane region" description="Helical" evidence="1">
    <location>
        <begin position="217"/>
        <end position="237"/>
    </location>
</feature>
<keyword evidence="1" id="KW-0812">Transmembrane</keyword>
<organism evidence="3 4">
    <name type="scientific">Phytophthora boehmeriae</name>
    <dbReference type="NCBI Taxonomy" id="109152"/>
    <lineage>
        <taxon>Eukaryota</taxon>
        <taxon>Sar</taxon>
        <taxon>Stramenopiles</taxon>
        <taxon>Oomycota</taxon>
        <taxon>Peronosporomycetes</taxon>
        <taxon>Peronosporales</taxon>
        <taxon>Peronosporaceae</taxon>
        <taxon>Phytophthora</taxon>
    </lineage>
</organism>
<dbReference type="OrthoDB" id="103349at2759"/>
<feature type="transmembrane region" description="Helical" evidence="1">
    <location>
        <begin position="99"/>
        <end position="123"/>
    </location>
</feature>